<dbReference type="RefSeq" id="WP_255818986.1">
    <property type="nucleotide sequence ID" value="NZ_CP038804.1"/>
</dbReference>
<dbReference type="Proteomes" id="UP001058682">
    <property type="component" value="Chromosome"/>
</dbReference>
<sequence>MKKIVIFIFVLFFPFFVFTQENSSDLEDDLFGGDEDTLISAEEAGSDSKSNLKFKADLEKANLSLESKKLRIGGSLSSSMGINYSWADPYSKKNDYLKSFKDGKGIFNTTLNGSLFFDARPNEDLKLYGKFLFGFPFEKNISGNGIAVLPPISIPLPSPPFPPNTIYKPFPNGLSLSAFVQSSGVPNIKIQELYTDFSAKNIAFFRFGKHAVKWGTGYFYSPADVINISRIDPQDPTADREGGISLRTHIIIPKTQHNIWLYLLPPGQGDGKDGYDPKYTAGAAKGEFVVGNWELGFGGWYKYEKAPRLITTVSGSIAGKVAVFGEGVFAWGSDYTYYKADMSPYPEKNKPFFQATLGASYSNADTNTGIALQYFYNGFGYSNTDTAQDILSKAAVHIKNKNYTHPSVLASGDIFAMGNIGQHYIALNISQNKLGTDKLSLNLFQQFAISELEGFSKLTLNWKIYKFASMSTGPSFSYPLSSSSKTKGEVRYSLSFHLGGGTF</sequence>
<gene>
    <name evidence="1" type="ORF">E4N74_04035</name>
</gene>
<organism evidence="1 2">
    <name type="scientific">Treponema putidum</name>
    <dbReference type="NCBI Taxonomy" id="221027"/>
    <lineage>
        <taxon>Bacteria</taxon>
        <taxon>Pseudomonadati</taxon>
        <taxon>Spirochaetota</taxon>
        <taxon>Spirochaetia</taxon>
        <taxon>Spirochaetales</taxon>
        <taxon>Treponemataceae</taxon>
        <taxon>Treponema</taxon>
    </lineage>
</organism>
<evidence type="ECO:0000313" key="1">
    <source>
        <dbReference type="EMBL" id="UTY33274.1"/>
    </source>
</evidence>
<reference evidence="1" key="1">
    <citation type="submission" date="2019-04" db="EMBL/GenBank/DDBJ databases">
        <title>Whole genome sequencing of oral phylogroup 2 treponemes.</title>
        <authorList>
            <person name="Chan Y."/>
            <person name="Zeng H.H."/>
            <person name="Yu X.L."/>
            <person name="Leung W.K."/>
            <person name="Watt R.M."/>
        </authorList>
    </citation>
    <scope>NUCLEOTIDE SEQUENCE</scope>
    <source>
        <strain evidence="1">OMZ 835</strain>
    </source>
</reference>
<dbReference type="EMBL" id="CP038804">
    <property type="protein sequence ID" value="UTY33274.1"/>
    <property type="molecule type" value="Genomic_DNA"/>
</dbReference>
<accession>A0AAE9SL37</accession>
<name>A0AAE9SL37_9SPIR</name>
<evidence type="ECO:0000313" key="2">
    <source>
        <dbReference type="Proteomes" id="UP001058682"/>
    </source>
</evidence>
<proteinExistence type="predicted"/>
<dbReference type="AlphaFoldDB" id="A0AAE9SL37"/>
<protein>
    <submittedName>
        <fullName evidence="1">Uncharacterized protein</fullName>
    </submittedName>
</protein>